<dbReference type="InterPro" id="IPR036282">
    <property type="entry name" value="Glutathione-S-Trfase_C_sf"/>
</dbReference>
<accession>X5MBP8</accession>
<dbReference type="SFLD" id="SFLDS00019">
    <property type="entry name" value="Glutathione_Transferase_(cytos"/>
    <property type="match status" value="1"/>
</dbReference>
<dbReference type="SFLD" id="SFLDG00358">
    <property type="entry name" value="Main_(cytGST)"/>
    <property type="match status" value="1"/>
</dbReference>
<evidence type="ECO:0000259" key="1">
    <source>
        <dbReference type="PROSITE" id="PS50404"/>
    </source>
</evidence>
<dbReference type="PANTHER" id="PTHR44051">
    <property type="entry name" value="GLUTATHIONE S-TRANSFERASE-RELATED"/>
    <property type="match status" value="1"/>
</dbReference>
<dbReference type="InterPro" id="IPR010987">
    <property type="entry name" value="Glutathione-S-Trfase_C-like"/>
</dbReference>
<reference evidence="3 4" key="1">
    <citation type="journal article" date="2014" name="Front. Genet.">
        <title>Genome and metabolic network of "Candidatus Phaeomarinobacter ectocarpi" Ec32, a new candidate genus of Alphaproteobacteria frequently associated with brown algae.</title>
        <authorList>
            <person name="Dittami S.M."/>
            <person name="Barbeyron T."/>
            <person name="Boyen C."/>
            <person name="Cambefort J."/>
            <person name="Collet G."/>
            <person name="Delage L."/>
            <person name="Gobet A."/>
            <person name="Groisillier A."/>
            <person name="Leblanc C."/>
            <person name="Michel G."/>
            <person name="Scornet D."/>
            <person name="Siegel A."/>
            <person name="Tapia J.E."/>
            <person name="Tonon T."/>
        </authorList>
    </citation>
    <scope>NUCLEOTIDE SEQUENCE [LARGE SCALE GENOMIC DNA]</scope>
    <source>
        <strain evidence="3 4">Ec32</strain>
    </source>
</reference>
<dbReference type="OrthoDB" id="9797500at2"/>
<dbReference type="Gene3D" id="1.20.1050.10">
    <property type="match status" value="1"/>
</dbReference>
<dbReference type="STRING" id="1458461.BN1012_Phect173"/>
<dbReference type="PANTHER" id="PTHR44051:SF8">
    <property type="entry name" value="GLUTATHIONE S-TRANSFERASE GSTA"/>
    <property type="match status" value="1"/>
</dbReference>
<name>X5MBP8_9HYPH</name>
<evidence type="ECO:0000313" key="3">
    <source>
        <dbReference type="EMBL" id="CDO58387.1"/>
    </source>
</evidence>
<dbReference type="RefSeq" id="WP_052534937.1">
    <property type="nucleotide sequence ID" value="NZ_HG966617.1"/>
</dbReference>
<organism evidence="3 4">
    <name type="scientific">Candidatus Phaeomarinibacter ectocarpi</name>
    <dbReference type="NCBI Taxonomy" id="1458461"/>
    <lineage>
        <taxon>Bacteria</taxon>
        <taxon>Pseudomonadati</taxon>
        <taxon>Pseudomonadota</taxon>
        <taxon>Alphaproteobacteria</taxon>
        <taxon>Hyphomicrobiales</taxon>
        <taxon>Parvibaculaceae</taxon>
        <taxon>Candidatus Phaeomarinibacter</taxon>
    </lineage>
</organism>
<dbReference type="GO" id="GO:0004364">
    <property type="term" value="F:glutathione transferase activity"/>
    <property type="evidence" value="ECO:0007669"/>
    <property type="project" value="UniProtKB-EC"/>
</dbReference>
<dbReference type="InterPro" id="IPR040079">
    <property type="entry name" value="Glutathione_S-Trfase"/>
</dbReference>
<sequence length="271" mass="30514">MLTLFHNAVSTCSQKVRWMLSEKQMEFASREIDLLAGEQHADWYTKIHPDHVVPALLDDETVILESSLIMMYLDQIGGGEPLVPDDPLEAHRMRSWTHLIDHKIHAEAAVITFALGPRHLVNAQPAETREAAISRIVDPIARAQRRSVLEHGVEAPEFKTAIERFIKMLDEMETRLQHAQWLAGAAPTIADGAVLPYVLRLEHLSLDNMIAAYPGVTAWLARMKQRPSFASAVEQWIPDEVIAFLRQMAPGDQDALQQLLHDIETTKKDAS</sequence>
<evidence type="ECO:0000313" key="4">
    <source>
        <dbReference type="Proteomes" id="UP000032160"/>
    </source>
</evidence>
<proteinExistence type="predicted"/>
<keyword evidence="3" id="KW-0808">Transferase</keyword>
<dbReference type="Pfam" id="PF13409">
    <property type="entry name" value="GST_N_2"/>
    <property type="match status" value="1"/>
</dbReference>
<dbReference type="KEGG" id="pect:BN1012_Phect173"/>
<dbReference type="PROSITE" id="PS50405">
    <property type="entry name" value="GST_CTER"/>
    <property type="match status" value="1"/>
</dbReference>
<evidence type="ECO:0000259" key="2">
    <source>
        <dbReference type="PROSITE" id="PS50405"/>
    </source>
</evidence>
<gene>
    <name evidence="3" type="ORF">BN1012_Phect173</name>
</gene>
<dbReference type="Proteomes" id="UP000032160">
    <property type="component" value="Chromosome I"/>
</dbReference>
<dbReference type="EC" id="2.5.1.18" evidence="3"/>
<dbReference type="Pfam" id="PF13410">
    <property type="entry name" value="GST_C_2"/>
    <property type="match status" value="1"/>
</dbReference>
<protein>
    <submittedName>
        <fullName evidence="3">Glutathione S-transferase, unnamed subgroup</fullName>
        <ecNumber evidence="3">2.5.1.18</ecNumber>
    </submittedName>
</protein>
<dbReference type="SUPFAM" id="SSF52833">
    <property type="entry name" value="Thioredoxin-like"/>
    <property type="match status" value="1"/>
</dbReference>
<dbReference type="SUPFAM" id="SSF47616">
    <property type="entry name" value="GST C-terminal domain-like"/>
    <property type="match status" value="1"/>
</dbReference>
<feature type="domain" description="GST N-terminal" evidence="1">
    <location>
        <begin position="1"/>
        <end position="81"/>
    </location>
</feature>
<dbReference type="HOGENOM" id="CLU_011226_5_3_5"/>
<dbReference type="InterPro" id="IPR036249">
    <property type="entry name" value="Thioredoxin-like_sf"/>
</dbReference>
<dbReference type="AlphaFoldDB" id="X5MBP8"/>
<dbReference type="Gene3D" id="3.40.30.10">
    <property type="entry name" value="Glutaredoxin"/>
    <property type="match status" value="1"/>
</dbReference>
<dbReference type="CDD" id="cd00570">
    <property type="entry name" value="GST_N_family"/>
    <property type="match status" value="1"/>
</dbReference>
<keyword evidence="4" id="KW-1185">Reference proteome</keyword>
<dbReference type="PROSITE" id="PS50404">
    <property type="entry name" value="GST_NTER"/>
    <property type="match status" value="1"/>
</dbReference>
<dbReference type="InterPro" id="IPR004045">
    <property type="entry name" value="Glutathione_S-Trfase_N"/>
</dbReference>
<feature type="domain" description="GST C-terminal" evidence="2">
    <location>
        <begin position="86"/>
        <end position="251"/>
    </location>
</feature>
<dbReference type="EMBL" id="HG966617">
    <property type="protein sequence ID" value="CDO58387.1"/>
    <property type="molecule type" value="Genomic_DNA"/>
</dbReference>